<dbReference type="Pfam" id="PF13524">
    <property type="entry name" value="Glyco_trans_1_2"/>
    <property type="match status" value="1"/>
</dbReference>
<protein>
    <recommendedName>
        <fullName evidence="1">Spore protein YkvP/CgeB glycosyl transferase-like domain-containing protein</fullName>
    </recommendedName>
</protein>
<organism evidence="2 3">
    <name type="scientific">Candidatus Raymondbacteria bacterium RIFOXYD12_FULL_49_13</name>
    <dbReference type="NCBI Taxonomy" id="1817890"/>
    <lineage>
        <taxon>Bacteria</taxon>
        <taxon>Raymondiibacteriota</taxon>
    </lineage>
</organism>
<evidence type="ECO:0000313" key="3">
    <source>
        <dbReference type="Proteomes" id="UP000179243"/>
    </source>
</evidence>
<dbReference type="Proteomes" id="UP000179243">
    <property type="component" value="Unassembled WGS sequence"/>
</dbReference>
<dbReference type="EMBL" id="MFYX01000090">
    <property type="protein sequence ID" value="OGK03434.1"/>
    <property type="molecule type" value="Genomic_DNA"/>
</dbReference>
<dbReference type="AlphaFoldDB" id="A0A1F7F9S6"/>
<dbReference type="InterPro" id="IPR055259">
    <property type="entry name" value="YkvP/CgeB_Glyco_trans-like"/>
</dbReference>
<comment type="caution">
    <text evidence="2">The sequence shown here is derived from an EMBL/GenBank/DDBJ whole genome shotgun (WGS) entry which is preliminary data.</text>
</comment>
<dbReference type="SUPFAM" id="SSF48452">
    <property type="entry name" value="TPR-like"/>
    <property type="match status" value="1"/>
</dbReference>
<sequence length="574" mass="64760">MNFLANSGVSLPPGHRVMTFCNAPQANIQVDLGTEDFAAVLRKLPDDFSPDAVLIFSPMYLPIPHGIEDSPYPVFAIVSDWNLGYFQLRENLKRFDHIFADKAGVKVLKKLGYANVDYWPMFGHNVRKNFKMLGVDKKYDIGFAGNINHAIHKERSQWLYRLTQLPDHLSVRIANGIFNEEYNRFLNECRITFNRSIRGEMNMRAYEAAASGSLLFIESSNLEIGDFLEPEREALLYDEIDFEDMVLKYVENDALRVATVERAREKISHYTGIKNAGVLVSKIQDIISGKAWGKREQWKALPAYVRALEEGIQHILASDGKSTSGFAVKSLLAAAENSEESHVSLNAIAVFYLISGLSAQGRDKNDCLLKAENWLGKCLGKNPRFVPALFNKALLTEHLLGREQSIHGYLDAAAAAQGAILFNDFDGYPVLPNTEEIFPLWHLNMYHYRLHGNLDHIKSLFAAHCFARAGELLAGAGRLAEAGEALEKAAELLPASYKVHFLLAQVYKSRDLDTAIECLKRSFRLHPFFTETWYLLKELLQAAGRDGEWADFRAAIARVCSRFDAYRDHAQKFS</sequence>
<feature type="domain" description="Spore protein YkvP/CgeB glycosyl transferase-like" evidence="1">
    <location>
        <begin position="161"/>
        <end position="268"/>
    </location>
</feature>
<reference evidence="2 3" key="1">
    <citation type="journal article" date="2016" name="Nat. Commun.">
        <title>Thousands of microbial genomes shed light on interconnected biogeochemical processes in an aquifer system.</title>
        <authorList>
            <person name="Anantharaman K."/>
            <person name="Brown C.T."/>
            <person name="Hug L.A."/>
            <person name="Sharon I."/>
            <person name="Castelle C.J."/>
            <person name="Probst A.J."/>
            <person name="Thomas B.C."/>
            <person name="Singh A."/>
            <person name="Wilkins M.J."/>
            <person name="Karaoz U."/>
            <person name="Brodie E.L."/>
            <person name="Williams K.H."/>
            <person name="Hubbard S.S."/>
            <person name="Banfield J.F."/>
        </authorList>
    </citation>
    <scope>NUCLEOTIDE SEQUENCE [LARGE SCALE GENOMIC DNA]</scope>
</reference>
<accession>A0A1F7F9S6</accession>
<evidence type="ECO:0000313" key="2">
    <source>
        <dbReference type="EMBL" id="OGK03434.1"/>
    </source>
</evidence>
<name>A0A1F7F9S6_UNCRA</name>
<evidence type="ECO:0000259" key="1">
    <source>
        <dbReference type="Pfam" id="PF13524"/>
    </source>
</evidence>
<gene>
    <name evidence="2" type="ORF">A2519_15605</name>
</gene>
<dbReference type="InterPro" id="IPR011990">
    <property type="entry name" value="TPR-like_helical_dom_sf"/>
</dbReference>
<proteinExistence type="predicted"/>
<dbReference type="Gene3D" id="1.25.40.10">
    <property type="entry name" value="Tetratricopeptide repeat domain"/>
    <property type="match status" value="1"/>
</dbReference>